<sequence>TSECSRLKANDSTLEVLREERRPNGGVRRNERPARVTWFA</sequence>
<dbReference type="WBParaSite" id="MCU_007201-RA">
    <property type="protein sequence ID" value="MCU_007201-RA"/>
    <property type="gene ID" value="MCU_007201"/>
</dbReference>
<name>A0A5K3FC10_MESCO</name>
<organism evidence="2">
    <name type="scientific">Mesocestoides corti</name>
    <name type="common">Flatworm</name>
    <dbReference type="NCBI Taxonomy" id="53468"/>
    <lineage>
        <taxon>Eukaryota</taxon>
        <taxon>Metazoa</taxon>
        <taxon>Spiralia</taxon>
        <taxon>Lophotrochozoa</taxon>
        <taxon>Platyhelminthes</taxon>
        <taxon>Cestoda</taxon>
        <taxon>Eucestoda</taxon>
        <taxon>Cyclophyllidea</taxon>
        <taxon>Mesocestoididae</taxon>
        <taxon>Mesocestoides</taxon>
    </lineage>
</organism>
<protein>
    <submittedName>
        <fullName evidence="2">Protein shisa-6</fullName>
    </submittedName>
</protein>
<accession>A0A5K3FC10</accession>
<evidence type="ECO:0000313" key="2">
    <source>
        <dbReference type="WBParaSite" id="MCU_007201-RA"/>
    </source>
</evidence>
<feature type="region of interest" description="Disordered" evidence="1">
    <location>
        <begin position="20"/>
        <end position="40"/>
    </location>
</feature>
<dbReference type="AlphaFoldDB" id="A0A5K3FC10"/>
<feature type="compositionally biased region" description="Basic and acidic residues" evidence="1">
    <location>
        <begin position="20"/>
        <end position="34"/>
    </location>
</feature>
<evidence type="ECO:0000256" key="1">
    <source>
        <dbReference type="SAM" id="MobiDB-lite"/>
    </source>
</evidence>
<proteinExistence type="predicted"/>
<reference evidence="2" key="1">
    <citation type="submission" date="2019-11" db="UniProtKB">
        <authorList>
            <consortium name="WormBaseParasite"/>
        </authorList>
    </citation>
    <scope>IDENTIFICATION</scope>
</reference>